<evidence type="ECO:0000313" key="1">
    <source>
        <dbReference type="EMBL" id="MBX0323491.1"/>
    </source>
</evidence>
<gene>
    <name evidence="1" type="ORF">EGH21_10665</name>
</gene>
<evidence type="ECO:0000313" key="2">
    <source>
        <dbReference type="Proteomes" id="UP001430377"/>
    </source>
</evidence>
<dbReference type="RefSeq" id="WP_220618457.1">
    <property type="nucleotide sequence ID" value="NZ_RKLR01000003.1"/>
</dbReference>
<name>A0AAW4PRZ9_9EURY</name>
<dbReference type="SUPFAM" id="SSF57783">
    <property type="entry name" value="Zinc beta-ribbon"/>
    <property type="match status" value="1"/>
</dbReference>
<proteinExistence type="predicted"/>
<comment type="caution">
    <text evidence="1">The sequence shown here is derived from an EMBL/GenBank/DDBJ whole genome shotgun (WGS) entry which is preliminary data.</text>
</comment>
<sequence>MVTEFDLPCSECGHDLVRVETTAADGSPVAVAECPNCGVRHYPETALREF</sequence>
<reference evidence="1 2" key="1">
    <citation type="submission" date="2021-06" db="EMBL/GenBank/DDBJ databases">
        <title>Halomicroarcula sp. a new haloarchaeum isolated from saline soil.</title>
        <authorList>
            <person name="Duran-Viseras A."/>
            <person name="Sanchez-Porro C."/>
            <person name="Ventosa A."/>
        </authorList>
    </citation>
    <scope>NUCLEOTIDE SEQUENCE [LARGE SCALE GENOMIC DNA]</scope>
    <source>
        <strain evidence="1 2">F13</strain>
    </source>
</reference>
<dbReference type="Proteomes" id="UP001430377">
    <property type="component" value="Unassembled WGS sequence"/>
</dbReference>
<protein>
    <recommendedName>
        <fullName evidence="3">Small CPxCG-related zinc finger protein</fullName>
    </recommendedName>
</protein>
<dbReference type="AlphaFoldDB" id="A0AAW4PRZ9"/>
<keyword evidence="2" id="KW-1185">Reference proteome</keyword>
<dbReference type="EMBL" id="RKLR01000003">
    <property type="protein sequence ID" value="MBX0323491.1"/>
    <property type="molecule type" value="Genomic_DNA"/>
</dbReference>
<evidence type="ECO:0008006" key="3">
    <source>
        <dbReference type="Google" id="ProtNLM"/>
    </source>
</evidence>
<accession>A0AAW4PRZ9</accession>
<organism evidence="1 2">
    <name type="scientific">Haloarcula rubra</name>
    <dbReference type="NCBI Taxonomy" id="2487747"/>
    <lineage>
        <taxon>Archaea</taxon>
        <taxon>Methanobacteriati</taxon>
        <taxon>Methanobacteriota</taxon>
        <taxon>Stenosarchaea group</taxon>
        <taxon>Halobacteria</taxon>
        <taxon>Halobacteriales</taxon>
        <taxon>Haloarculaceae</taxon>
        <taxon>Haloarcula</taxon>
    </lineage>
</organism>